<organism evidence="1 2">
    <name type="scientific">Lysinibacillus fusiformis</name>
    <dbReference type="NCBI Taxonomy" id="28031"/>
    <lineage>
        <taxon>Bacteria</taxon>
        <taxon>Bacillati</taxon>
        <taxon>Bacillota</taxon>
        <taxon>Bacilli</taxon>
        <taxon>Bacillales</taxon>
        <taxon>Bacillaceae</taxon>
        <taxon>Lysinibacillus</taxon>
    </lineage>
</organism>
<name>A0A1E4R8C5_9BACI</name>
<evidence type="ECO:0000313" key="2">
    <source>
        <dbReference type="Proteomes" id="UP000094784"/>
    </source>
</evidence>
<dbReference type="AlphaFoldDB" id="A0A1E4R8C5"/>
<evidence type="ECO:0000313" key="1">
    <source>
        <dbReference type="EMBL" id="ODV56689.1"/>
    </source>
</evidence>
<dbReference type="RefSeq" id="WP_069481677.1">
    <property type="nucleotide sequence ID" value="NZ_JACUVP010000001.1"/>
</dbReference>
<gene>
    <name evidence="1" type="ORF">BG258_12685</name>
</gene>
<protein>
    <submittedName>
        <fullName evidence="1">Uncharacterized protein</fullName>
    </submittedName>
</protein>
<accession>A0A1E4R8C5</accession>
<dbReference type="Proteomes" id="UP000094784">
    <property type="component" value="Unassembled WGS sequence"/>
</dbReference>
<reference evidence="1 2" key="1">
    <citation type="submission" date="2016-09" db="EMBL/GenBank/DDBJ databases">
        <title>Draft genome sequence of the soil isolate, Lysinibacillus fusiformis M5, a potential hypoxanthine producer.</title>
        <authorList>
            <person name="Gallegos-Monterrosa R."/>
            <person name="Maroti G."/>
            <person name="Balint B."/>
            <person name="Kovacs A.T."/>
        </authorList>
    </citation>
    <scope>NUCLEOTIDE SEQUENCE [LARGE SCALE GENOMIC DNA]</scope>
    <source>
        <strain evidence="1 2">M5</strain>
    </source>
</reference>
<comment type="caution">
    <text evidence="1">The sequence shown here is derived from an EMBL/GenBank/DDBJ whole genome shotgun (WGS) entry which is preliminary data.</text>
</comment>
<sequence length="145" mass="16887">MDENRYLTRLDRNLNNYHKFSKCYCESKNYCTGHYYGTDDMAEEDSYRIKYYNSSQDGKKQLESHVRNKDKKHCEGCICSQLECFDPGTLVDVYLSDGHCFCGIYFIYLDPHSCCAYFLQIDDTARPVIIDCQQVNAISKTNTVS</sequence>
<dbReference type="EMBL" id="MECQ01000001">
    <property type="protein sequence ID" value="ODV56689.1"/>
    <property type="molecule type" value="Genomic_DNA"/>
</dbReference>
<proteinExistence type="predicted"/>
<dbReference type="OrthoDB" id="2736249at2"/>